<dbReference type="EMBL" id="FZOQ01000017">
    <property type="protein sequence ID" value="SNS92495.1"/>
    <property type="molecule type" value="Genomic_DNA"/>
</dbReference>
<name>A0A239IG01_9BACT</name>
<dbReference type="AlphaFoldDB" id="A0A239IG01"/>
<gene>
    <name evidence="1" type="ORF">SAMN06296052_11735</name>
</gene>
<proteinExistence type="predicted"/>
<dbReference type="Proteomes" id="UP000198432">
    <property type="component" value="Unassembled WGS sequence"/>
</dbReference>
<evidence type="ECO:0000313" key="1">
    <source>
        <dbReference type="EMBL" id="SNS92495.1"/>
    </source>
</evidence>
<dbReference type="RefSeq" id="WP_089320486.1">
    <property type="nucleotide sequence ID" value="NZ_FZOQ01000017.1"/>
</dbReference>
<organism evidence="1 2">
    <name type="scientific">Pontibacter ummariensis</name>
    <dbReference type="NCBI Taxonomy" id="1610492"/>
    <lineage>
        <taxon>Bacteria</taxon>
        <taxon>Pseudomonadati</taxon>
        <taxon>Bacteroidota</taxon>
        <taxon>Cytophagia</taxon>
        <taxon>Cytophagales</taxon>
        <taxon>Hymenobacteraceae</taxon>
        <taxon>Pontibacter</taxon>
    </lineage>
</organism>
<evidence type="ECO:0000313" key="2">
    <source>
        <dbReference type="Proteomes" id="UP000198432"/>
    </source>
</evidence>
<protein>
    <submittedName>
        <fullName evidence="1">Uncharacterized protein</fullName>
    </submittedName>
</protein>
<keyword evidence="2" id="KW-1185">Reference proteome</keyword>
<sequence>MRVKSIKEVVNRLPVSGDRVIDIQNNTAIYESGGELELKPGSRLSVGDKVKSVYHEYNEEKREFFVGVDHAAPEDSVWVDGNYFLEVIKIERKRKIDIVLA</sequence>
<reference evidence="2" key="1">
    <citation type="submission" date="2017-06" db="EMBL/GenBank/DDBJ databases">
        <authorList>
            <person name="Varghese N."/>
            <person name="Submissions S."/>
        </authorList>
    </citation>
    <scope>NUCLEOTIDE SEQUENCE [LARGE SCALE GENOMIC DNA]</scope>
    <source>
        <strain evidence="2">NKM1</strain>
    </source>
</reference>
<accession>A0A239IG01</accession>